<reference evidence="1 2" key="1">
    <citation type="submission" date="2020-05" db="EMBL/GenBank/DDBJ databases">
        <authorList>
            <person name="Ruan W."/>
            <person name="Jeon C.O."/>
            <person name="Chun B.H."/>
        </authorList>
    </citation>
    <scope>NUCLEOTIDE SEQUENCE [LARGE SCALE GENOMIC DNA]</scope>
    <source>
        <strain evidence="1 2">TBZ9</strain>
    </source>
</reference>
<proteinExistence type="predicted"/>
<dbReference type="Gene3D" id="1.20.120.330">
    <property type="entry name" value="Nucleotidyltransferases domain 2"/>
    <property type="match status" value="1"/>
</dbReference>
<gene>
    <name evidence="1" type="ORF">HLB35_07255</name>
</gene>
<comment type="caution">
    <text evidence="1">The sequence shown here is derived from an EMBL/GenBank/DDBJ whole genome shotgun (WGS) entry which is preliminary data.</text>
</comment>
<organism evidence="1 2">
    <name type="scientific">Vreelandella azerica</name>
    <dbReference type="NCBI Taxonomy" id="2732867"/>
    <lineage>
        <taxon>Bacteria</taxon>
        <taxon>Pseudomonadati</taxon>
        <taxon>Pseudomonadota</taxon>
        <taxon>Gammaproteobacteria</taxon>
        <taxon>Oceanospirillales</taxon>
        <taxon>Halomonadaceae</taxon>
        <taxon>Vreelandella</taxon>
    </lineage>
</organism>
<dbReference type="AlphaFoldDB" id="A0A7Y3TXK3"/>
<accession>A0A7Y3TXK3</accession>
<dbReference type="Proteomes" id="UP000588806">
    <property type="component" value="Unassembled WGS sequence"/>
</dbReference>
<dbReference type="EMBL" id="JABFHI010000002">
    <property type="protein sequence ID" value="NOG31615.1"/>
    <property type="molecule type" value="Genomic_DNA"/>
</dbReference>
<evidence type="ECO:0000313" key="1">
    <source>
        <dbReference type="EMBL" id="NOG31615.1"/>
    </source>
</evidence>
<sequence>MTLEPHVQSRLEFLLRVVSKEIMHLQYADQQIFGNSLQLSDIEMLDQKPELALKLEAFASRFCRLQDTLGDKLLPTLLRALGEPDKALLINLDKAEKFGWLVSTEKWVELRQLRNQMIHEYIEEAPVLHNALITAHQNIETLTYFAERLEKEVSAVLNRGE</sequence>
<keyword evidence="2" id="KW-1185">Reference proteome</keyword>
<evidence type="ECO:0000313" key="2">
    <source>
        <dbReference type="Proteomes" id="UP000588806"/>
    </source>
</evidence>
<dbReference type="RefSeq" id="WP_171702051.1">
    <property type="nucleotide sequence ID" value="NZ_JABFHI010000002.1"/>
</dbReference>
<dbReference type="SUPFAM" id="SSF81593">
    <property type="entry name" value="Nucleotidyltransferase substrate binding subunit/domain"/>
    <property type="match status" value="1"/>
</dbReference>
<reference evidence="1 2" key="2">
    <citation type="submission" date="2020-06" db="EMBL/GenBank/DDBJ databases">
        <title>Halomonas songnenensis sp. nov., a moderately halophilic bacterium isolated from saline and alkaline soils.</title>
        <authorList>
            <person name="Jiang J."/>
            <person name="Pan Y."/>
        </authorList>
    </citation>
    <scope>NUCLEOTIDE SEQUENCE [LARGE SCALE GENOMIC DNA]</scope>
    <source>
        <strain evidence="1 2">TBZ9</strain>
    </source>
</reference>
<name>A0A7Y3TXK3_9GAMM</name>
<protein>
    <submittedName>
        <fullName evidence="1">Uncharacterized protein</fullName>
    </submittedName>
</protein>